<feature type="compositionally biased region" description="Acidic residues" evidence="1">
    <location>
        <begin position="62"/>
        <end position="72"/>
    </location>
</feature>
<keyword evidence="3" id="KW-1185">Reference proteome</keyword>
<organism evidence="2 3">
    <name type="scientific">Mucor circinelloides f. circinelloides (strain 1006PhL)</name>
    <name type="common">Mucormycosis agent</name>
    <name type="synonym">Calyptromyces circinelloides</name>
    <dbReference type="NCBI Taxonomy" id="1220926"/>
    <lineage>
        <taxon>Eukaryota</taxon>
        <taxon>Fungi</taxon>
        <taxon>Fungi incertae sedis</taxon>
        <taxon>Mucoromycota</taxon>
        <taxon>Mucoromycotina</taxon>
        <taxon>Mucoromycetes</taxon>
        <taxon>Mucorales</taxon>
        <taxon>Mucorineae</taxon>
        <taxon>Mucoraceae</taxon>
        <taxon>Mucor</taxon>
    </lineage>
</organism>
<feature type="non-terminal residue" evidence="2">
    <location>
        <position position="72"/>
    </location>
</feature>
<dbReference type="Proteomes" id="UP000014254">
    <property type="component" value="Unassembled WGS sequence"/>
</dbReference>
<dbReference type="VEuPathDB" id="FungiDB:HMPREF1544_07119"/>
<reference evidence="3" key="1">
    <citation type="submission" date="2013-05" db="EMBL/GenBank/DDBJ databases">
        <title>The Genome sequence of Mucor circinelloides f. circinelloides 1006PhL.</title>
        <authorList>
            <consortium name="The Broad Institute Genomics Platform"/>
            <person name="Cuomo C."/>
            <person name="Earl A."/>
            <person name="Findley K."/>
            <person name="Lee S.C."/>
            <person name="Walker B."/>
            <person name="Young S."/>
            <person name="Zeng Q."/>
            <person name="Gargeya S."/>
            <person name="Fitzgerald M."/>
            <person name="Haas B."/>
            <person name="Abouelleil A."/>
            <person name="Allen A.W."/>
            <person name="Alvarado L."/>
            <person name="Arachchi H.M."/>
            <person name="Berlin A.M."/>
            <person name="Chapman S.B."/>
            <person name="Gainer-Dewar J."/>
            <person name="Goldberg J."/>
            <person name="Griggs A."/>
            <person name="Gujja S."/>
            <person name="Hansen M."/>
            <person name="Howarth C."/>
            <person name="Imamovic A."/>
            <person name="Ireland A."/>
            <person name="Larimer J."/>
            <person name="McCowan C."/>
            <person name="Murphy C."/>
            <person name="Pearson M."/>
            <person name="Poon T.W."/>
            <person name="Priest M."/>
            <person name="Roberts A."/>
            <person name="Saif S."/>
            <person name="Shea T."/>
            <person name="Sisk P."/>
            <person name="Sykes S."/>
            <person name="Wortman J."/>
            <person name="Nusbaum C."/>
            <person name="Birren B."/>
        </authorList>
    </citation>
    <scope>NUCLEOTIDE SEQUENCE [LARGE SCALE GENOMIC DNA]</scope>
    <source>
        <strain evidence="3">1006PhL</strain>
    </source>
</reference>
<feature type="compositionally biased region" description="Basic residues" evidence="1">
    <location>
        <begin position="1"/>
        <end position="10"/>
    </location>
</feature>
<sequence length="72" mass="7912">MCHSEKKKAPRAATHDTAAVRSSPVDLDKTPELALSPRSATSFVERTPQLSVTPPPPCDQEATIEEWHEDSE</sequence>
<dbReference type="InParanoid" id="S2J7L4"/>
<dbReference type="AlphaFoldDB" id="S2J7L4"/>
<protein>
    <submittedName>
        <fullName evidence="2">Uncharacterized protein</fullName>
    </submittedName>
</protein>
<feature type="compositionally biased region" description="Polar residues" evidence="1">
    <location>
        <begin position="38"/>
        <end position="52"/>
    </location>
</feature>
<evidence type="ECO:0000313" key="3">
    <source>
        <dbReference type="Proteomes" id="UP000014254"/>
    </source>
</evidence>
<evidence type="ECO:0000256" key="1">
    <source>
        <dbReference type="SAM" id="MobiDB-lite"/>
    </source>
</evidence>
<gene>
    <name evidence="2" type="ORF">HMPREF1544_07119</name>
</gene>
<feature type="region of interest" description="Disordered" evidence="1">
    <location>
        <begin position="1"/>
        <end position="72"/>
    </location>
</feature>
<name>S2J7L4_MUCC1</name>
<proteinExistence type="predicted"/>
<dbReference type="OrthoDB" id="10500660at2759"/>
<evidence type="ECO:0000313" key="2">
    <source>
        <dbReference type="EMBL" id="EPB86131.1"/>
    </source>
</evidence>
<accession>S2J7L4</accession>
<dbReference type="EMBL" id="KE123996">
    <property type="protein sequence ID" value="EPB86131.1"/>
    <property type="molecule type" value="Genomic_DNA"/>
</dbReference>